<evidence type="ECO:0000313" key="2">
    <source>
        <dbReference type="EMBL" id="PIU24548.1"/>
    </source>
</evidence>
<dbReference type="Gene3D" id="3.30.420.10">
    <property type="entry name" value="Ribonuclease H-like superfamily/Ribonuclease H"/>
    <property type="match status" value="1"/>
</dbReference>
<protein>
    <recommendedName>
        <fullName evidence="1">Tc1-like transposase DDE domain-containing protein</fullName>
    </recommendedName>
</protein>
<dbReference type="InterPro" id="IPR036397">
    <property type="entry name" value="RNaseH_sf"/>
</dbReference>
<dbReference type="InterPro" id="IPR038717">
    <property type="entry name" value="Tc1-like_DDE_dom"/>
</dbReference>
<proteinExistence type="predicted"/>
<evidence type="ECO:0000259" key="1">
    <source>
        <dbReference type="Pfam" id="PF13358"/>
    </source>
</evidence>
<dbReference type="EMBL" id="PEXI01000019">
    <property type="protein sequence ID" value="PIU24548.1"/>
    <property type="molecule type" value="Genomic_DNA"/>
</dbReference>
<accession>A0A2M6YCZ1</accession>
<name>A0A2M6YCZ1_9BACT</name>
<comment type="caution">
    <text evidence="2">The sequence shown here is derived from an EMBL/GenBank/DDBJ whole genome shotgun (WGS) entry which is preliminary data.</text>
</comment>
<evidence type="ECO:0000313" key="3">
    <source>
        <dbReference type="Proteomes" id="UP000229896"/>
    </source>
</evidence>
<gene>
    <name evidence="2" type="ORF">COT12_00480</name>
</gene>
<dbReference type="Pfam" id="PF13358">
    <property type="entry name" value="DDE_3"/>
    <property type="match status" value="1"/>
</dbReference>
<reference evidence="3" key="1">
    <citation type="submission" date="2017-09" db="EMBL/GenBank/DDBJ databases">
        <title>Depth-based differentiation of microbial function through sediment-hosted aquifers and enrichment of novel symbionts in the deep terrestrial subsurface.</title>
        <authorList>
            <person name="Probst A.J."/>
            <person name="Ladd B."/>
            <person name="Jarett J.K."/>
            <person name="Geller-Mcgrath D.E."/>
            <person name="Sieber C.M.K."/>
            <person name="Emerson J.B."/>
            <person name="Anantharaman K."/>
            <person name="Thomas B.C."/>
            <person name="Malmstrom R."/>
            <person name="Stieglmeier M."/>
            <person name="Klingl A."/>
            <person name="Woyke T."/>
            <person name="Ryan C.M."/>
            <person name="Banfield J.F."/>
        </authorList>
    </citation>
    <scope>NUCLEOTIDE SEQUENCE [LARGE SCALE GENOMIC DNA]</scope>
</reference>
<organism evidence="2 3">
    <name type="scientific">Candidatus Berkelbacteria bacterium CG08_land_8_20_14_0_20_39_8</name>
    <dbReference type="NCBI Taxonomy" id="1974511"/>
    <lineage>
        <taxon>Bacteria</taxon>
        <taxon>Candidatus Berkelbacteria</taxon>
    </lineage>
</organism>
<dbReference type="Proteomes" id="UP000229896">
    <property type="component" value="Unassembled WGS sequence"/>
</dbReference>
<feature type="domain" description="Tc1-like transposase DDE" evidence="1">
    <location>
        <begin position="6"/>
        <end position="82"/>
    </location>
</feature>
<dbReference type="GO" id="GO:0003676">
    <property type="term" value="F:nucleic acid binding"/>
    <property type="evidence" value="ECO:0007669"/>
    <property type="project" value="InterPro"/>
</dbReference>
<dbReference type="AlphaFoldDB" id="A0A2M6YCZ1"/>
<sequence length="107" mass="12652">MFITVKILKKIKAIYQNEKLLIIWDGAGWHRGSEVQKYLKQDKRIKTIHFPRYAPELNPQEHVWKSGRDHCSHNKFIENIDTATNDFISFLNSQKFHYYLIGFGAVS</sequence>